<dbReference type="RefSeq" id="WP_345486401.1">
    <property type="nucleotide sequence ID" value="NZ_BAAAWU010000001.1"/>
</dbReference>
<evidence type="ECO:0000256" key="1">
    <source>
        <dbReference type="SAM" id="SignalP"/>
    </source>
</evidence>
<sequence>MLRTARRRAVPRPALPRTALATAVVLAATSGLTGTPTLPAAAEDPAPAPAPAADEVVIHSGNVHLIADVEGWFL</sequence>
<dbReference type="Proteomes" id="UP001589716">
    <property type="component" value="Unassembled WGS sequence"/>
</dbReference>
<proteinExistence type="predicted"/>
<organism evidence="2 3">
    <name type="scientific">Streptomyces roseoviridis</name>
    <dbReference type="NCBI Taxonomy" id="67361"/>
    <lineage>
        <taxon>Bacteria</taxon>
        <taxon>Bacillati</taxon>
        <taxon>Actinomycetota</taxon>
        <taxon>Actinomycetes</taxon>
        <taxon>Kitasatosporales</taxon>
        <taxon>Streptomycetaceae</taxon>
        <taxon>Streptomyces</taxon>
    </lineage>
</organism>
<feature type="chain" id="PRO_5045729814" evidence="1">
    <location>
        <begin position="28"/>
        <end position="74"/>
    </location>
</feature>
<evidence type="ECO:0000313" key="3">
    <source>
        <dbReference type="Proteomes" id="UP001589716"/>
    </source>
</evidence>
<feature type="signal peptide" evidence="1">
    <location>
        <begin position="1"/>
        <end position="27"/>
    </location>
</feature>
<accession>A0ABV5QJ15</accession>
<dbReference type="EMBL" id="JBHMCT010000005">
    <property type="protein sequence ID" value="MFB9553490.1"/>
    <property type="molecule type" value="Genomic_DNA"/>
</dbReference>
<keyword evidence="3" id="KW-1185">Reference proteome</keyword>
<keyword evidence="1" id="KW-0732">Signal</keyword>
<comment type="caution">
    <text evidence="2">The sequence shown here is derived from an EMBL/GenBank/DDBJ whole genome shotgun (WGS) entry which is preliminary data.</text>
</comment>
<name>A0ABV5QJ15_9ACTN</name>
<reference evidence="2 3" key="1">
    <citation type="submission" date="2024-09" db="EMBL/GenBank/DDBJ databases">
        <authorList>
            <person name="Sun Q."/>
            <person name="Mori K."/>
        </authorList>
    </citation>
    <scope>NUCLEOTIDE SEQUENCE [LARGE SCALE GENOMIC DNA]</scope>
    <source>
        <strain evidence="2 3">JCM 4414</strain>
    </source>
</reference>
<evidence type="ECO:0000313" key="2">
    <source>
        <dbReference type="EMBL" id="MFB9553490.1"/>
    </source>
</evidence>
<protein>
    <submittedName>
        <fullName evidence="2">Uncharacterized protein</fullName>
    </submittedName>
</protein>
<gene>
    <name evidence="2" type="ORF">ACFFTP_04665</name>
</gene>